<dbReference type="RefSeq" id="WP_055726819.1">
    <property type="nucleotide sequence ID" value="NZ_FUYX01000017.1"/>
</dbReference>
<evidence type="ECO:0000313" key="1">
    <source>
        <dbReference type="EMBL" id="KQK31856.1"/>
    </source>
</evidence>
<accession>A0A0Q3IA43</accession>
<organism evidence="1 3">
    <name type="scientific">Bosea thiooxidans</name>
    <dbReference type="NCBI Taxonomy" id="53254"/>
    <lineage>
        <taxon>Bacteria</taxon>
        <taxon>Pseudomonadati</taxon>
        <taxon>Pseudomonadota</taxon>
        <taxon>Alphaproteobacteria</taxon>
        <taxon>Hyphomicrobiales</taxon>
        <taxon>Boseaceae</taxon>
        <taxon>Bosea</taxon>
    </lineage>
</organism>
<keyword evidence="3" id="KW-1185">Reference proteome</keyword>
<evidence type="ECO:0000313" key="3">
    <source>
        <dbReference type="Proteomes" id="UP000051562"/>
    </source>
</evidence>
<reference evidence="2 4" key="2">
    <citation type="submission" date="2017-02" db="EMBL/GenBank/DDBJ databases">
        <authorList>
            <person name="Peterson S.W."/>
        </authorList>
    </citation>
    <scope>NUCLEOTIDE SEQUENCE [LARGE SCALE GENOMIC DNA]</scope>
    <source>
        <strain evidence="2 4">DSM 9653</strain>
    </source>
</reference>
<protein>
    <submittedName>
        <fullName evidence="1">Uncharacterized protein</fullName>
    </submittedName>
</protein>
<dbReference type="EMBL" id="LMAR01000011">
    <property type="protein sequence ID" value="KQK31856.1"/>
    <property type="molecule type" value="Genomic_DNA"/>
</dbReference>
<evidence type="ECO:0000313" key="2">
    <source>
        <dbReference type="EMBL" id="SKC13190.1"/>
    </source>
</evidence>
<gene>
    <name evidence="1" type="ORF">ARD30_08945</name>
    <name evidence="2" type="ORF">SAMN05660750_04546</name>
</gene>
<evidence type="ECO:0000313" key="4">
    <source>
        <dbReference type="Proteomes" id="UP000190130"/>
    </source>
</evidence>
<dbReference type="OrthoDB" id="8162615at2"/>
<dbReference type="Proteomes" id="UP000190130">
    <property type="component" value="Unassembled WGS sequence"/>
</dbReference>
<dbReference type="EMBL" id="FUYX01000017">
    <property type="protein sequence ID" value="SKC13190.1"/>
    <property type="molecule type" value="Genomic_DNA"/>
</dbReference>
<dbReference type="Proteomes" id="UP000051562">
    <property type="component" value="Unassembled WGS sequence"/>
</dbReference>
<dbReference type="STRING" id="53254.SAMN05660750_04546"/>
<reference evidence="1 3" key="1">
    <citation type="submission" date="2015-10" db="EMBL/GenBank/DDBJ databases">
        <title>Draft genome of Bosea thiooxidans.</title>
        <authorList>
            <person name="Wang X."/>
        </authorList>
    </citation>
    <scope>NUCLEOTIDE SEQUENCE [LARGE SCALE GENOMIC DNA]</scope>
    <source>
        <strain evidence="1 3">CGMCC 9174</strain>
    </source>
</reference>
<proteinExistence type="predicted"/>
<name>A0A0Q3IA43_9HYPH</name>
<dbReference type="AlphaFoldDB" id="A0A0Q3IA43"/>
<sequence>MDPSEPITTGQDLALRLNAAFPERDWVALLAERSHKSRDFVEWHLQEEMSPPEALLRAAAELLDGRFPADEAGAPS</sequence>